<dbReference type="AlphaFoldDB" id="A0A382VTY7"/>
<evidence type="ECO:0000313" key="1">
    <source>
        <dbReference type="EMBL" id="SVD49973.1"/>
    </source>
</evidence>
<dbReference type="EMBL" id="UINC01154599">
    <property type="protein sequence ID" value="SVD49973.1"/>
    <property type="molecule type" value="Genomic_DNA"/>
</dbReference>
<accession>A0A382VTY7</accession>
<gene>
    <name evidence="1" type="ORF">METZ01_LOCUS402827</name>
</gene>
<reference evidence="1" key="1">
    <citation type="submission" date="2018-05" db="EMBL/GenBank/DDBJ databases">
        <authorList>
            <person name="Lanie J.A."/>
            <person name="Ng W.-L."/>
            <person name="Kazmierczak K.M."/>
            <person name="Andrzejewski T.M."/>
            <person name="Davidsen T.M."/>
            <person name="Wayne K.J."/>
            <person name="Tettelin H."/>
            <person name="Glass J.I."/>
            <person name="Rusch D."/>
            <person name="Podicherti R."/>
            <person name="Tsui H.-C.T."/>
            <person name="Winkler M.E."/>
        </authorList>
    </citation>
    <scope>NUCLEOTIDE SEQUENCE</scope>
</reference>
<organism evidence="1">
    <name type="scientific">marine metagenome</name>
    <dbReference type="NCBI Taxonomy" id="408172"/>
    <lineage>
        <taxon>unclassified sequences</taxon>
        <taxon>metagenomes</taxon>
        <taxon>ecological metagenomes</taxon>
    </lineage>
</organism>
<name>A0A382VTY7_9ZZZZ</name>
<protein>
    <submittedName>
        <fullName evidence="1">Uncharacterized protein</fullName>
    </submittedName>
</protein>
<proteinExistence type="predicted"/>
<sequence>MENVVSSLVDIQYAENEKVGERLNELFENIDRDGKATCEAVYGDSASEDDFDYNDKMGAKWVIIKEAWFDEDHGEMRVESASHAPEDFFKRLNELLVELGAE</sequence>
<feature type="non-terminal residue" evidence="1">
    <location>
        <position position="102"/>
    </location>
</feature>